<reference key="2">
    <citation type="submission" date="2011-02" db="EMBL/GenBank/DDBJ databases">
        <title>Genome sequence of Microbacterium testaceum StLB037.</title>
        <authorList>
            <person name="Morohoshi T."/>
            <person name="Wang W.Z."/>
            <person name="Someya N."/>
            <person name="Ikeda T."/>
        </authorList>
    </citation>
    <scope>NUCLEOTIDE SEQUENCE</scope>
    <source>
        <strain>StLB037</strain>
    </source>
</reference>
<gene>
    <name evidence="13" type="ordered locus">MTES_0204</name>
</gene>
<dbReference type="Pfam" id="PF23539">
    <property type="entry name" value="DUF7134"/>
    <property type="match status" value="1"/>
</dbReference>
<dbReference type="Gene3D" id="3.30.565.10">
    <property type="entry name" value="Histidine kinase-like ATPase, C-terminal domain"/>
    <property type="match status" value="1"/>
</dbReference>
<keyword evidence="10" id="KW-0472">Membrane</keyword>
<feature type="transmembrane region" description="Helical" evidence="10">
    <location>
        <begin position="113"/>
        <end position="134"/>
    </location>
</feature>
<feature type="domain" description="Signal transduction histidine kinase subgroup 3 dimerisation and phosphoacceptor" evidence="11">
    <location>
        <begin position="189"/>
        <end position="255"/>
    </location>
</feature>
<feature type="domain" description="DUF7134" evidence="12">
    <location>
        <begin position="16"/>
        <end position="161"/>
    </location>
</feature>
<dbReference type="InterPro" id="IPR055558">
    <property type="entry name" value="DUF7134"/>
</dbReference>
<evidence type="ECO:0000313" key="14">
    <source>
        <dbReference type="Proteomes" id="UP000008975"/>
    </source>
</evidence>
<sequence length="432" mass="45768">MRPDETSDAVPRWPWAGRPWLIDVFVVVLVAGPAFAPIPFAEMRPSSPLAFVLVLLPALALPLRRRLPRTVLAVCVAAWAMALTLGTLSPGGAVAMVVATYGVAHRTPRRSSIIATTAAVLVILTTGVIVSLVTGMDTRVLQVALSLALAGALGDAARSRRAYVEAVVERARRAEETRESEASRRVTEERLRIARDLHDAVAHRISVISLNAGVATSMLEARPDRARDALATIRTASRDVLGEIGTMMSVLRAPDDAPVRIQPGLARVPEIVESVRVAGWDVVVRDEIGTDAEAAGIPLGVDIVAYRVVQEGLTNALKHGTTRRAHVLLRRDGEDLEVVVTNPIERVPEASAEDLPPSGFGLVGLRERVDAVRGTLEAGLAPGGYRLAARLPLTARTAPPARTPAHGEIPAMPAAPPAPTAPSSVPSPERAS</sequence>
<name>E8N8V9_MICTS</name>
<dbReference type="CDD" id="cd16917">
    <property type="entry name" value="HATPase_UhpB-NarQ-NarX-like"/>
    <property type="match status" value="1"/>
</dbReference>
<feature type="compositionally biased region" description="Low complexity" evidence="9">
    <location>
        <begin position="421"/>
        <end position="432"/>
    </location>
</feature>
<keyword evidence="8" id="KW-0902">Two-component regulatory system</keyword>
<feature type="transmembrane region" description="Helical" evidence="10">
    <location>
        <begin position="48"/>
        <end position="65"/>
    </location>
</feature>
<dbReference type="InterPro" id="IPR011712">
    <property type="entry name" value="Sig_transdc_His_kin_sub3_dim/P"/>
</dbReference>
<protein>
    <recommendedName>
        <fullName evidence="2">histidine kinase</fullName>
        <ecNumber evidence="2">2.7.13.3</ecNumber>
    </recommendedName>
</protein>
<feature type="transmembrane region" description="Helical" evidence="10">
    <location>
        <begin position="71"/>
        <end position="101"/>
    </location>
</feature>
<evidence type="ECO:0000259" key="12">
    <source>
        <dbReference type="Pfam" id="PF23539"/>
    </source>
</evidence>
<evidence type="ECO:0000256" key="5">
    <source>
        <dbReference type="ARBA" id="ARBA00022741"/>
    </source>
</evidence>
<keyword evidence="10" id="KW-1133">Transmembrane helix</keyword>
<evidence type="ECO:0000256" key="3">
    <source>
        <dbReference type="ARBA" id="ARBA00022553"/>
    </source>
</evidence>
<dbReference type="PANTHER" id="PTHR24421">
    <property type="entry name" value="NITRATE/NITRITE SENSOR PROTEIN NARX-RELATED"/>
    <property type="match status" value="1"/>
</dbReference>
<evidence type="ECO:0000256" key="8">
    <source>
        <dbReference type="ARBA" id="ARBA00023012"/>
    </source>
</evidence>
<evidence type="ECO:0000259" key="11">
    <source>
        <dbReference type="Pfam" id="PF07730"/>
    </source>
</evidence>
<keyword evidence="3" id="KW-0597">Phosphoprotein</keyword>
<dbReference type="EMBL" id="AP012052">
    <property type="protein sequence ID" value="BAJ73168.1"/>
    <property type="molecule type" value="Genomic_DNA"/>
</dbReference>
<evidence type="ECO:0000256" key="6">
    <source>
        <dbReference type="ARBA" id="ARBA00022777"/>
    </source>
</evidence>
<dbReference type="SUPFAM" id="SSF55874">
    <property type="entry name" value="ATPase domain of HSP90 chaperone/DNA topoisomerase II/histidine kinase"/>
    <property type="match status" value="1"/>
</dbReference>
<keyword evidence="4" id="KW-0808">Transferase</keyword>
<evidence type="ECO:0000256" key="4">
    <source>
        <dbReference type="ARBA" id="ARBA00022679"/>
    </source>
</evidence>
<dbReference type="Pfam" id="PF07730">
    <property type="entry name" value="HisKA_3"/>
    <property type="match status" value="1"/>
</dbReference>
<dbReference type="STRING" id="979556.MTES_0204"/>
<dbReference type="Gene3D" id="1.20.5.1930">
    <property type="match status" value="1"/>
</dbReference>
<organism evidence="13 14">
    <name type="scientific">Microbacterium testaceum (strain StLB037)</name>
    <dbReference type="NCBI Taxonomy" id="979556"/>
    <lineage>
        <taxon>Bacteria</taxon>
        <taxon>Bacillati</taxon>
        <taxon>Actinomycetota</taxon>
        <taxon>Actinomycetes</taxon>
        <taxon>Micrococcales</taxon>
        <taxon>Microbacteriaceae</taxon>
        <taxon>Microbacterium</taxon>
    </lineage>
</organism>
<evidence type="ECO:0000256" key="7">
    <source>
        <dbReference type="ARBA" id="ARBA00022840"/>
    </source>
</evidence>
<dbReference type="InterPro" id="IPR036890">
    <property type="entry name" value="HATPase_C_sf"/>
</dbReference>
<reference evidence="13 14" key="1">
    <citation type="journal article" date="2011" name="J. Bacteriol.">
        <title>Genome sequence of Microbacterium testaceum StLB037, an N-acylhomoserine lactone-degrading bacterium isolated from potato leaves.</title>
        <authorList>
            <person name="Morohoshi T."/>
            <person name="Wang W.-Z."/>
            <person name="Someya N."/>
            <person name="Ikeda T."/>
        </authorList>
    </citation>
    <scope>NUCLEOTIDE SEQUENCE [LARGE SCALE GENOMIC DNA]</scope>
    <source>
        <strain evidence="13 14">StLB037</strain>
    </source>
</reference>
<dbReference type="OrthoDB" id="227596at2"/>
<dbReference type="PANTHER" id="PTHR24421:SF10">
    <property type="entry name" value="NITRATE_NITRITE SENSOR PROTEIN NARQ"/>
    <property type="match status" value="1"/>
</dbReference>
<dbReference type="Proteomes" id="UP000008975">
    <property type="component" value="Chromosome"/>
</dbReference>
<evidence type="ECO:0000256" key="9">
    <source>
        <dbReference type="SAM" id="MobiDB-lite"/>
    </source>
</evidence>
<dbReference type="GO" id="GO:0016020">
    <property type="term" value="C:membrane"/>
    <property type="evidence" value="ECO:0007669"/>
    <property type="project" value="InterPro"/>
</dbReference>
<dbReference type="HOGENOM" id="CLU_000445_20_1_11"/>
<evidence type="ECO:0000256" key="2">
    <source>
        <dbReference type="ARBA" id="ARBA00012438"/>
    </source>
</evidence>
<proteinExistence type="predicted"/>
<dbReference type="GO" id="GO:0046983">
    <property type="term" value="F:protein dimerization activity"/>
    <property type="evidence" value="ECO:0007669"/>
    <property type="project" value="InterPro"/>
</dbReference>
<evidence type="ECO:0000256" key="10">
    <source>
        <dbReference type="SAM" id="Phobius"/>
    </source>
</evidence>
<accession>E8N8V9</accession>
<dbReference type="GO" id="GO:0005524">
    <property type="term" value="F:ATP binding"/>
    <property type="evidence" value="ECO:0007669"/>
    <property type="project" value="UniProtKB-KW"/>
</dbReference>
<keyword evidence="10" id="KW-0812">Transmembrane</keyword>
<keyword evidence="6 13" id="KW-0418">Kinase</keyword>
<keyword evidence="7" id="KW-0067">ATP-binding</keyword>
<dbReference type="KEGG" id="mts:MTES_0204"/>
<evidence type="ECO:0000256" key="1">
    <source>
        <dbReference type="ARBA" id="ARBA00000085"/>
    </source>
</evidence>
<dbReference type="RefSeq" id="WP_013583295.1">
    <property type="nucleotide sequence ID" value="NC_015125.1"/>
</dbReference>
<dbReference type="InterPro" id="IPR050482">
    <property type="entry name" value="Sensor_HK_TwoCompSys"/>
</dbReference>
<feature type="transmembrane region" description="Helical" evidence="10">
    <location>
        <begin position="20"/>
        <end position="41"/>
    </location>
</feature>
<dbReference type="eggNOG" id="COG4585">
    <property type="taxonomic scope" value="Bacteria"/>
</dbReference>
<dbReference type="EC" id="2.7.13.3" evidence="2"/>
<comment type="catalytic activity">
    <reaction evidence="1">
        <text>ATP + protein L-histidine = ADP + protein N-phospho-L-histidine.</text>
        <dbReference type="EC" id="2.7.13.3"/>
    </reaction>
</comment>
<dbReference type="AlphaFoldDB" id="E8N8V9"/>
<dbReference type="GO" id="GO:0000155">
    <property type="term" value="F:phosphorelay sensor kinase activity"/>
    <property type="evidence" value="ECO:0007669"/>
    <property type="project" value="InterPro"/>
</dbReference>
<feature type="region of interest" description="Disordered" evidence="9">
    <location>
        <begin position="397"/>
        <end position="432"/>
    </location>
</feature>
<keyword evidence="5" id="KW-0547">Nucleotide-binding</keyword>
<evidence type="ECO:0000313" key="13">
    <source>
        <dbReference type="EMBL" id="BAJ73168.1"/>
    </source>
</evidence>